<sequence length="54" mass="5584">MSDTRSTAPDTTHSGHSAVTTSPLVVTAAWLVVGTPLAYGLWQTILKAAKLFGG</sequence>
<keyword evidence="1" id="KW-0472">Membrane</keyword>
<reference evidence="2" key="1">
    <citation type="submission" date="2024-05" db="EMBL/GenBank/DDBJ databases">
        <authorList>
            <person name="Kim S."/>
            <person name="Heo J."/>
            <person name="Choi H."/>
            <person name="Choi Y."/>
            <person name="Kwon S.-W."/>
            <person name="Kim Y."/>
        </authorList>
    </citation>
    <scope>NUCLEOTIDE SEQUENCE</scope>
    <source>
        <strain evidence="2">KACC 23699</strain>
    </source>
</reference>
<name>A0AAU7JZB5_9MICO</name>
<accession>A0AAU7JZB5</accession>
<keyword evidence="1" id="KW-1133">Transmembrane helix</keyword>
<organism evidence="2">
    <name type="scientific">Pedococcus sp. KACC 23699</name>
    <dbReference type="NCBI Taxonomy" id="3149228"/>
    <lineage>
        <taxon>Bacteria</taxon>
        <taxon>Bacillati</taxon>
        <taxon>Actinomycetota</taxon>
        <taxon>Actinomycetes</taxon>
        <taxon>Micrococcales</taxon>
        <taxon>Intrasporangiaceae</taxon>
        <taxon>Pedococcus</taxon>
    </lineage>
</organism>
<gene>
    <name evidence="2" type="ORF">ABEG17_00140</name>
</gene>
<dbReference type="AlphaFoldDB" id="A0AAU7JZB5"/>
<dbReference type="RefSeq" id="WP_406833249.1">
    <property type="nucleotide sequence ID" value="NZ_CP157483.1"/>
</dbReference>
<evidence type="ECO:0008006" key="3">
    <source>
        <dbReference type="Google" id="ProtNLM"/>
    </source>
</evidence>
<dbReference type="EMBL" id="CP157483">
    <property type="protein sequence ID" value="XBO45767.1"/>
    <property type="molecule type" value="Genomic_DNA"/>
</dbReference>
<evidence type="ECO:0000256" key="1">
    <source>
        <dbReference type="SAM" id="Phobius"/>
    </source>
</evidence>
<proteinExistence type="predicted"/>
<protein>
    <recommendedName>
        <fullName evidence="3">Oxalate:formate antiporter</fullName>
    </recommendedName>
</protein>
<keyword evidence="1" id="KW-0812">Transmembrane</keyword>
<evidence type="ECO:0000313" key="2">
    <source>
        <dbReference type="EMBL" id="XBO45767.1"/>
    </source>
</evidence>
<feature type="transmembrane region" description="Helical" evidence="1">
    <location>
        <begin position="20"/>
        <end position="42"/>
    </location>
</feature>